<dbReference type="Pfam" id="PF00270">
    <property type="entry name" value="DEAD"/>
    <property type="match status" value="1"/>
</dbReference>
<reference evidence="5 6" key="1">
    <citation type="submission" date="2018-03" db="EMBL/GenBank/DDBJ databases">
        <title>Genomic Encyclopedia of Type Strains, Phase III (KMG-III): the genomes of soil and plant-associated and newly described type strains.</title>
        <authorList>
            <person name="Whitman W."/>
        </authorList>
    </citation>
    <scope>NUCLEOTIDE SEQUENCE [LARGE SCALE GENOMIC DNA]</scope>
    <source>
        <strain evidence="5 6">CGMCC 1.07653</strain>
    </source>
</reference>
<evidence type="ECO:0000259" key="3">
    <source>
        <dbReference type="PROSITE" id="PS51192"/>
    </source>
</evidence>
<dbReference type="OrthoDB" id="143059at2"/>
<dbReference type="GO" id="GO:0043138">
    <property type="term" value="F:3'-5' DNA helicase activity"/>
    <property type="evidence" value="ECO:0007669"/>
    <property type="project" value="TreeGrafter"/>
</dbReference>
<dbReference type="InterPro" id="IPR027417">
    <property type="entry name" value="P-loop_NTPase"/>
</dbReference>
<gene>
    <name evidence="5" type="ORF">B0H94_101267</name>
</gene>
<dbReference type="CDD" id="cd17923">
    <property type="entry name" value="DEXHc_Hrq1-like"/>
    <property type="match status" value="1"/>
</dbReference>
<dbReference type="SMART" id="SM00487">
    <property type="entry name" value="DEXDc"/>
    <property type="match status" value="1"/>
</dbReference>
<dbReference type="GO" id="GO:0036297">
    <property type="term" value="P:interstrand cross-link repair"/>
    <property type="evidence" value="ECO:0007669"/>
    <property type="project" value="TreeGrafter"/>
</dbReference>
<evidence type="ECO:0000259" key="4">
    <source>
        <dbReference type="PROSITE" id="PS51194"/>
    </source>
</evidence>
<dbReference type="RefSeq" id="WP_106587421.1">
    <property type="nucleotide sequence ID" value="NZ_PYAV01000001.1"/>
</dbReference>
<comment type="caution">
    <text evidence="5">The sequence shown here is derived from an EMBL/GenBank/DDBJ whole genome shotgun (WGS) entry which is preliminary data.</text>
</comment>
<keyword evidence="5" id="KW-0378">Hydrolase</keyword>
<dbReference type="GO" id="GO:0005524">
    <property type="term" value="F:ATP binding"/>
    <property type="evidence" value="ECO:0007669"/>
    <property type="project" value="UniProtKB-KW"/>
</dbReference>
<keyword evidence="5" id="KW-0347">Helicase</keyword>
<feature type="domain" description="Helicase ATP-binding" evidence="3">
    <location>
        <begin position="64"/>
        <end position="244"/>
    </location>
</feature>
<dbReference type="InterPro" id="IPR014001">
    <property type="entry name" value="Helicase_ATP-bd"/>
</dbReference>
<dbReference type="EMBL" id="PYAV01000001">
    <property type="protein sequence ID" value="PSL51353.1"/>
    <property type="molecule type" value="Genomic_DNA"/>
</dbReference>
<dbReference type="PROSITE" id="PS51192">
    <property type="entry name" value="HELICASE_ATP_BIND_1"/>
    <property type="match status" value="1"/>
</dbReference>
<name>A0A2P8HYS7_9BACI</name>
<organism evidence="5 6">
    <name type="scientific">Salsuginibacillus halophilus</name>
    <dbReference type="NCBI Taxonomy" id="517424"/>
    <lineage>
        <taxon>Bacteria</taxon>
        <taxon>Bacillati</taxon>
        <taxon>Bacillota</taxon>
        <taxon>Bacilli</taxon>
        <taxon>Bacillales</taxon>
        <taxon>Bacillaceae</taxon>
        <taxon>Salsuginibacillus</taxon>
    </lineage>
</organism>
<dbReference type="InterPro" id="IPR055227">
    <property type="entry name" value="HRQ1_WHD"/>
</dbReference>
<proteinExistence type="predicted"/>
<dbReference type="SUPFAM" id="SSF52540">
    <property type="entry name" value="P-loop containing nucleoside triphosphate hydrolases"/>
    <property type="match status" value="1"/>
</dbReference>
<evidence type="ECO:0000313" key="5">
    <source>
        <dbReference type="EMBL" id="PSL51353.1"/>
    </source>
</evidence>
<dbReference type="Pfam" id="PF22982">
    <property type="entry name" value="WHD_HRQ1"/>
    <property type="match status" value="1"/>
</dbReference>
<keyword evidence="2" id="KW-0067">ATP-binding</keyword>
<dbReference type="Pfam" id="PF00271">
    <property type="entry name" value="Helicase_C"/>
    <property type="match status" value="1"/>
</dbReference>
<dbReference type="Pfam" id="PF09369">
    <property type="entry name" value="MZB"/>
    <property type="match status" value="1"/>
</dbReference>
<sequence>MFGKQSLQEILSNLHQRDEITAWHTIGEKQADYADIPDGIHPKLKEALINRGIPKLYTHQKEALTLAENKESFVTVTPTASGKTLCYNLPVLQRIIEKPETRALYIFPTKALSQDQTSELNEWIKQLELPIKGYTYDGDTKPAVRQKVREAGHVVITNPDMLHSAILPHHTKWVSLFENLQYIVIDELHTYRGVFGSHVANVLRRLVRIARYYGSEPQFISTSATIQNPKELAEQLTGETVEKISTNGAPRGKKHFVMYNPPVVNQQMNIRRSATKEAQQIAGTFLANEIQTIVFAKSRVRVELIVSRLQELVRNEYGMKSIQAYRGGYLPNERRAIEKGLREGEIRGVVSTNALELGMDIGQLQAAVLTGFPGTVASTWQQAGRAGRREDESVVVWVADASPIDQYMAQNPNYFLNATPEEARIQPDNLVILVDHIKCSAYELPFKQHETFGGTDVEDVLAFLNDEGVLHERAGKWYWMSDGFPAHNISLRSASQENIIIIDQARASEHAVIGEMDRFSAMTLLHEEAIYLHQGQQHQVEMLDWEEKKAYVRPVDVEYFTDANLNVRLQVIDIDHTRKTKDGLIGYGDAAITIMPSIFKKLKLSTHENIGSGPIHLPQEEIHTTAAWLELNEAYIQTYGESSFESGLLGVSRLLEHVVPVYTMSDRSDVHVAYQVKADHSERPTIFLYDHYPGGIGLADQVYQRMEVMIEAATELLTSCQCSQGCPSCIGYDENGVMKPLVEKLLQDVQTAIQ</sequence>
<evidence type="ECO:0000256" key="1">
    <source>
        <dbReference type="ARBA" id="ARBA00022741"/>
    </source>
</evidence>
<dbReference type="Proteomes" id="UP000242310">
    <property type="component" value="Unassembled WGS sequence"/>
</dbReference>
<dbReference type="CDD" id="cd18797">
    <property type="entry name" value="SF2_C_Hrq"/>
    <property type="match status" value="1"/>
</dbReference>
<dbReference type="InterPro" id="IPR011545">
    <property type="entry name" value="DEAD/DEAH_box_helicase_dom"/>
</dbReference>
<evidence type="ECO:0000256" key="2">
    <source>
        <dbReference type="ARBA" id="ARBA00022840"/>
    </source>
</evidence>
<accession>A0A2P8HYS7</accession>
<dbReference type="PANTHER" id="PTHR47957">
    <property type="entry name" value="ATP-DEPENDENT HELICASE HRQ1"/>
    <property type="match status" value="1"/>
</dbReference>
<keyword evidence="6" id="KW-1185">Reference proteome</keyword>
<dbReference type="SMART" id="SM00490">
    <property type="entry name" value="HELICc"/>
    <property type="match status" value="1"/>
</dbReference>
<protein>
    <submittedName>
        <fullName evidence="5">DEAD/DEAH box helicase domain-containing protein</fullName>
    </submittedName>
</protein>
<dbReference type="PANTHER" id="PTHR47957:SF3">
    <property type="entry name" value="ATP-DEPENDENT HELICASE HRQ1"/>
    <property type="match status" value="1"/>
</dbReference>
<dbReference type="GO" id="GO:0006289">
    <property type="term" value="P:nucleotide-excision repair"/>
    <property type="evidence" value="ECO:0007669"/>
    <property type="project" value="TreeGrafter"/>
</dbReference>
<dbReference type="InterPro" id="IPR001650">
    <property type="entry name" value="Helicase_C-like"/>
</dbReference>
<dbReference type="AlphaFoldDB" id="A0A2P8HYS7"/>
<keyword evidence="1" id="KW-0547">Nucleotide-binding</keyword>
<feature type="domain" description="Helicase C-terminal" evidence="4">
    <location>
        <begin position="282"/>
        <end position="431"/>
    </location>
</feature>
<evidence type="ECO:0000313" key="6">
    <source>
        <dbReference type="Proteomes" id="UP000242310"/>
    </source>
</evidence>
<dbReference type="InterPro" id="IPR018973">
    <property type="entry name" value="MZB"/>
</dbReference>
<dbReference type="GO" id="GO:0003676">
    <property type="term" value="F:nucleic acid binding"/>
    <property type="evidence" value="ECO:0007669"/>
    <property type="project" value="InterPro"/>
</dbReference>
<dbReference type="Gene3D" id="3.40.50.300">
    <property type="entry name" value="P-loop containing nucleotide triphosphate hydrolases"/>
    <property type="match status" value="2"/>
</dbReference>
<dbReference type="PROSITE" id="PS51194">
    <property type="entry name" value="HELICASE_CTER"/>
    <property type="match status" value="1"/>
</dbReference>